<reference evidence="8" key="1">
    <citation type="submission" date="2021-08" db="EMBL/GenBank/DDBJ databases">
        <title>WGS assembly of Ceratopteris richardii.</title>
        <authorList>
            <person name="Marchant D.B."/>
            <person name="Chen G."/>
            <person name="Jenkins J."/>
            <person name="Shu S."/>
            <person name="Leebens-Mack J."/>
            <person name="Grimwood J."/>
            <person name="Schmutz J."/>
            <person name="Soltis P."/>
            <person name="Soltis D."/>
            <person name="Chen Z.-H."/>
        </authorList>
    </citation>
    <scope>NUCLEOTIDE SEQUENCE</scope>
    <source>
        <strain evidence="8">Whitten #5841</strain>
        <tissue evidence="8">Leaf</tissue>
    </source>
</reference>
<accession>A0A8T2V5Z6</accession>
<organism evidence="8 9">
    <name type="scientific">Ceratopteris richardii</name>
    <name type="common">Triangle waterfern</name>
    <dbReference type="NCBI Taxonomy" id="49495"/>
    <lineage>
        <taxon>Eukaryota</taxon>
        <taxon>Viridiplantae</taxon>
        <taxon>Streptophyta</taxon>
        <taxon>Embryophyta</taxon>
        <taxon>Tracheophyta</taxon>
        <taxon>Polypodiopsida</taxon>
        <taxon>Polypodiidae</taxon>
        <taxon>Polypodiales</taxon>
        <taxon>Pteridineae</taxon>
        <taxon>Pteridaceae</taxon>
        <taxon>Parkerioideae</taxon>
        <taxon>Ceratopteris</taxon>
    </lineage>
</organism>
<dbReference type="PANTHER" id="PTHR31945:SF144">
    <property type="entry name" value="BHLH DOMAIN-CONTAINING PROTEIN"/>
    <property type="match status" value="1"/>
</dbReference>
<evidence type="ECO:0000313" key="9">
    <source>
        <dbReference type="Proteomes" id="UP000825935"/>
    </source>
</evidence>
<dbReference type="Gene3D" id="4.10.280.10">
    <property type="entry name" value="Helix-loop-helix DNA-binding domain"/>
    <property type="match status" value="1"/>
</dbReference>
<evidence type="ECO:0000259" key="7">
    <source>
        <dbReference type="PROSITE" id="PS50888"/>
    </source>
</evidence>
<evidence type="ECO:0000313" key="8">
    <source>
        <dbReference type="EMBL" id="KAH7443867.1"/>
    </source>
</evidence>
<feature type="coiled-coil region" evidence="5">
    <location>
        <begin position="324"/>
        <end position="358"/>
    </location>
</feature>
<dbReference type="AlphaFoldDB" id="A0A8T2V5Z6"/>
<dbReference type="GO" id="GO:0005634">
    <property type="term" value="C:nucleus"/>
    <property type="evidence" value="ECO:0007669"/>
    <property type="project" value="UniProtKB-SubCell"/>
</dbReference>
<evidence type="ECO:0000256" key="5">
    <source>
        <dbReference type="SAM" id="Coils"/>
    </source>
</evidence>
<keyword evidence="4" id="KW-0539">Nucleus</keyword>
<evidence type="ECO:0000256" key="1">
    <source>
        <dbReference type="ARBA" id="ARBA00004123"/>
    </source>
</evidence>
<feature type="compositionally biased region" description="Polar residues" evidence="6">
    <location>
        <begin position="248"/>
        <end position="264"/>
    </location>
</feature>
<dbReference type="Pfam" id="PF00010">
    <property type="entry name" value="HLH"/>
    <property type="match status" value="1"/>
</dbReference>
<comment type="caution">
    <text evidence="8">The sequence shown here is derived from an EMBL/GenBank/DDBJ whole genome shotgun (WGS) entry which is preliminary data.</text>
</comment>
<evidence type="ECO:0000256" key="2">
    <source>
        <dbReference type="ARBA" id="ARBA00023015"/>
    </source>
</evidence>
<proteinExistence type="predicted"/>
<dbReference type="GO" id="GO:0003700">
    <property type="term" value="F:DNA-binding transcription factor activity"/>
    <property type="evidence" value="ECO:0007669"/>
    <property type="project" value="TreeGrafter"/>
</dbReference>
<dbReference type="PROSITE" id="PS50888">
    <property type="entry name" value="BHLH"/>
    <property type="match status" value="1"/>
</dbReference>
<dbReference type="InterPro" id="IPR011598">
    <property type="entry name" value="bHLH_dom"/>
</dbReference>
<keyword evidence="9" id="KW-1185">Reference proteome</keyword>
<dbReference type="InterPro" id="IPR036638">
    <property type="entry name" value="HLH_DNA-bd_sf"/>
</dbReference>
<dbReference type="InterPro" id="IPR051358">
    <property type="entry name" value="TF_AMS/ICE1/BHLH6-like"/>
</dbReference>
<keyword evidence="3" id="KW-0804">Transcription</keyword>
<evidence type="ECO:0000256" key="4">
    <source>
        <dbReference type="ARBA" id="ARBA00023242"/>
    </source>
</evidence>
<feature type="region of interest" description="Disordered" evidence="6">
    <location>
        <begin position="248"/>
        <end position="268"/>
    </location>
</feature>
<protein>
    <recommendedName>
        <fullName evidence="7">BHLH domain-containing protein</fullName>
    </recommendedName>
</protein>
<dbReference type="OrthoDB" id="690068at2759"/>
<dbReference type="PANTHER" id="PTHR31945">
    <property type="entry name" value="TRANSCRIPTION FACTOR SCREAM2-RELATED"/>
    <property type="match status" value="1"/>
</dbReference>
<keyword evidence="2" id="KW-0805">Transcription regulation</keyword>
<keyword evidence="5" id="KW-0175">Coiled coil</keyword>
<dbReference type="GO" id="GO:0046983">
    <property type="term" value="F:protein dimerization activity"/>
    <property type="evidence" value="ECO:0007669"/>
    <property type="project" value="InterPro"/>
</dbReference>
<dbReference type="SUPFAM" id="SSF47459">
    <property type="entry name" value="HLH, helix-loop-helix DNA-binding domain"/>
    <property type="match status" value="1"/>
</dbReference>
<comment type="subcellular location">
    <subcellularLocation>
        <location evidence="1">Nucleus</location>
    </subcellularLocation>
</comment>
<dbReference type="SMART" id="SM00353">
    <property type="entry name" value="HLH"/>
    <property type="match status" value="1"/>
</dbReference>
<dbReference type="Proteomes" id="UP000825935">
    <property type="component" value="Chromosome 2"/>
</dbReference>
<feature type="domain" description="BHLH" evidence="7">
    <location>
        <begin position="285"/>
        <end position="334"/>
    </location>
</feature>
<dbReference type="EMBL" id="CM035407">
    <property type="protein sequence ID" value="KAH7443867.1"/>
    <property type="molecule type" value="Genomic_DNA"/>
</dbReference>
<gene>
    <name evidence="8" type="ORF">KP509_02G053900</name>
</gene>
<sequence>MEAGQEKAGISQCPGSGSFLEITEQKDALVVADLPQTASNTCVSPFLQDWSFNAEVECNIVCGDDSIGKTQSDKASSNYLDESVNTEQVPCQLVEARDWAQSGCGGSGDGKSCKGRHANGEGLMNMVSSVYDTKQDLDNENLPKEKSPTKLNDQKRRRVWPFTTSMSSNTETVNFGSNMNDVQVNQSSVCSYRDGSNAEAVRDPSIFHCGIHALDKVRKKDCVSKDNSISDMGDVLCRGMQHRRSSELLNQQSPFPSASETTMNDKAPWGDIKVQNSIPELKRLSPASKNISSERRRRLKLNEKLYCLRALVPSISKMDKASILADAVQYVRELKQKVDNMEEEIASLEEYKMKIVRTPQRHHAAMDGSRKRYAQFSTKSRNLAHHIVHESLLQLHRCHANIIRKYHEGWKFGRSRSTP</sequence>
<dbReference type="GO" id="GO:0043565">
    <property type="term" value="F:sequence-specific DNA binding"/>
    <property type="evidence" value="ECO:0007669"/>
    <property type="project" value="TreeGrafter"/>
</dbReference>
<evidence type="ECO:0000256" key="6">
    <source>
        <dbReference type="SAM" id="MobiDB-lite"/>
    </source>
</evidence>
<evidence type="ECO:0000256" key="3">
    <source>
        <dbReference type="ARBA" id="ARBA00023163"/>
    </source>
</evidence>
<name>A0A8T2V5Z6_CERRI</name>